<evidence type="ECO:0000256" key="5">
    <source>
        <dbReference type="ARBA" id="ARBA00023163"/>
    </source>
</evidence>
<dbReference type="InterPro" id="IPR046347">
    <property type="entry name" value="bZIP_sf"/>
</dbReference>
<dbReference type="InterPro" id="IPR044280">
    <property type="entry name" value="Hac1/HY5"/>
</dbReference>
<reference evidence="9" key="1">
    <citation type="submission" date="2017-07" db="EMBL/GenBank/DDBJ databases">
        <title>Taro Niue Genome Assembly and Annotation.</title>
        <authorList>
            <person name="Atibalentja N."/>
            <person name="Keating K."/>
            <person name="Fields C.J."/>
        </authorList>
    </citation>
    <scope>NUCLEOTIDE SEQUENCE</scope>
    <source>
        <strain evidence="9">Niue_2</strain>
        <tissue evidence="9">Leaf</tissue>
    </source>
</reference>
<dbReference type="Proteomes" id="UP000652761">
    <property type="component" value="Unassembled WGS sequence"/>
</dbReference>
<feature type="compositionally biased region" description="Basic and acidic residues" evidence="7">
    <location>
        <begin position="103"/>
        <end position="114"/>
    </location>
</feature>
<keyword evidence="3" id="KW-0805">Transcription regulation</keyword>
<keyword evidence="6" id="KW-0539">Nucleus</keyword>
<feature type="domain" description="BZIP" evidence="8">
    <location>
        <begin position="118"/>
        <end position="175"/>
    </location>
</feature>
<comment type="subcellular location">
    <subcellularLocation>
        <location evidence="1">Nucleus</location>
    </subcellularLocation>
</comment>
<feature type="region of interest" description="Disordered" evidence="7">
    <location>
        <begin position="258"/>
        <end position="299"/>
    </location>
</feature>
<dbReference type="GO" id="GO:0003677">
    <property type="term" value="F:DNA binding"/>
    <property type="evidence" value="ECO:0007669"/>
    <property type="project" value="UniProtKB-KW"/>
</dbReference>
<name>A0A843VQK4_COLES</name>
<dbReference type="PANTHER" id="PTHR46714:SF6">
    <property type="entry name" value="TRANSCRIPTIONAL ACTIVATOR HAC1"/>
    <property type="match status" value="1"/>
</dbReference>
<dbReference type="Pfam" id="PF07716">
    <property type="entry name" value="bZIP_2"/>
    <property type="match status" value="1"/>
</dbReference>
<proteinExistence type="inferred from homology"/>
<evidence type="ECO:0000256" key="4">
    <source>
        <dbReference type="ARBA" id="ARBA00023125"/>
    </source>
</evidence>
<feature type="region of interest" description="Disordered" evidence="7">
    <location>
        <begin position="209"/>
        <end position="244"/>
    </location>
</feature>
<keyword evidence="5" id="KW-0804">Transcription</keyword>
<evidence type="ECO:0000256" key="1">
    <source>
        <dbReference type="ARBA" id="ARBA00004123"/>
    </source>
</evidence>
<evidence type="ECO:0000256" key="3">
    <source>
        <dbReference type="ARBA" id="ARBA00023015"/>
    </source>
</evidence>
<accession>A0A843VQK4</accession>
<evidence type="ECO:0000256" key="7">
    <source>
        <dbReference type="SAM" id="MobiDB-lite"/>
    </source>
</evidence>
<feature type="compositionally biased region" description="Basic residues" evidence="7">
    <location>
        <begin position="115"/>
        <end position="135"/>
    </location>
</feature>
<keyword evidence="4" id="KW-0238">DNA-binding</keyword>
<evidence type="ECO:0000259" key="8">
    <source>
        <dbReference type="PROSITE" id="PS50217"/>
    </source>
</evidence>
<feature type="compositionally biased region" description="Acidic residues" evidence="7">
    <location>
        <begin position="228"/>
        <end position="241"/>
    </location>
</feature>
<gene>
    <name evidence="9" type="ORF">Taro_028499</name>
</gene>
<dbReference type="AlphaFoldDB" id="A0A843VQK4"/>
<dbReference type="GO" id="GO:0005634">
    <property type="term" value="C:nucleus"/>
    <property type="evidence" value="ECO:0007669"/>
    <property type="project" value="UniProtKB-SubCell"/>
</dbReference>
<dbReference type="PANTHER" id="PTHR46714">
    <property type="entry name" value="TRANSCRIPTIONAL ACTIVATOR HAC1"/>
    <property type="match status" value="1"/>
</dbReference>
<protein>
    <recommendedName>
        <fullName evidence="8">BZIP domain-containing protein</fullName>
    </recommendedName>
</protein>
<dbReference type="PROSITE" id="PS50217">
    <property type="entry name" value="BZIP"/>
    <property type="match status" value="1"/>
</dbReference>
<evidence type="ECO:0000256" key="6">
    <source>
        <dbReference type="ARBA" id="ARBA00023242"/>
    </source>
</evidence>
<feature type="compositionally biased region" description="Basic residues" evidence="7">
    <location>
        <begin position="91"/>
        <end position="102"/>
    </location>
</feature>
<keyword evidence="10" id="KW-1185">Reference proteome</keyword>
<dbReference type="CDD" id="cd14686">
    <property type="entry name" value="bZIP"/>
    <property type="match status" value="1"/>
</dbReference>
<dbReference type="GO" id="GO:0000981">
    <property type="term" value="F:DNA-binding transcription factor activity, RNA polymerase II-specific"/>
    <property type="evidence" value="ECO:0007669"/>
    <property type="project" value="InterPro"/>
</dbReference>
<dbReference type="SMART" id="SM00338">
    <property type="entry name" value="BRLZ"/>
    <property type="match status" value="1"/>
</dbReference>
<feature type="region of interest" description="Disordered" evidence="7">
    <location>
        <begin position="39"/>
        <end position="136"/>
    </location>
</feature>
<evidence type="ECO:0000313" key="10">
    <source>
        <dbReference type="Proteomes" id="UP000652761"/>
    </source>
</evidence>
<comment type="similarity">
    <text evidence="2">Belongs to the bZIP family.</text>
</comment>
<dbReference type="GO" id="GO:0045944">
    <property type="term" value="P:positive regulation of transcription by RNA polymerase II"/>
    <property type="evidence" value="ECO:0007669"/>
    <property type="project" value="InterPro"/>
</dbReference>
<dbReference type="EMBL" id="NMUH01001840">
    <property type="protein sequence ID" value="MQL95830.1"/>
    <property type="molecule type" value="Genomic_DNA"/>
</dbReference>
<feature type="region of interest" description="Disordered" evidence="7">
    <location>
        <begin position="1"/>
        <end position="23"/>
    </location>
</feature>
<dbReference type="SMR" id="A0A843VQK4"/>
<sequence length="299" mass="33741">MPEERARSPPHGGSGGEGRAEEPAKTVYFVPIYAVAVVDPNKHVGNSRLPIDDQRRWTAGGSENVGSSQGVSPVRGSRGKAAEPEAAAQQKRQKLIVMRKRGRIPEYDDDDPHKPTPKRLRNRMKAQKSRDKKKAYMNSLESKIKDLENMNSELEERCLSLQFENEAMKNEVLESDFGAKEELLHYYEKLQKDKENTLDKSIENHEDIVGKLSENQIGKPEKSSQITDLEDAPETEFDDETIPVTELDDQVHILEKYGEVNDQQDTQQDYVEGSADKFAEVDEQDDGGDPCPSAHYLED</sequence>
<evidence type="ECO:0000256" key="2">
    <source>
        <dbReference type="ARBA" id="ARBA00007163"/>
    </source>
</evidence>
<evidence type="ECO:0000313" key="9">
    <source>
        <dbReference type="EMBL" id="MQL95830.1"/>
    </source>
</evidence>
<dbReference type="Gene3D" id="1.20.5.170">
    <property type="match status" value="1"/>
</dbReference>
<dbReference type="InterPro" id="IPR004827">
    <property type="entry name" value="bZIP"/>
</dbReference>
<comment type="caution">
    <text evidence="9">The sequence shown here is derived from an EMBL/GenBank/DDBJ whole genome shotgun (WGS) entry which is preliminary data.</text>
</comment>
<dbReference type="OrthoDB" id="674948at2759"/>
<dbReference type="SUPFAM" id="SSF57959">
    <property type="entry name" value="Leucine zipper domain"/>
    <property type="match status" value="1"/>
</dbReference>
<organism evidence="9 10">
    <name type="scientific">Colocasia esculenta</name>
    <name type="common">Wild taro</name>
    <name type="synonym">Arum esculentum</name>
    <dbReference type="NCBI Taxonomy" id="4460"/>
    <lineage>
        <taxon>Eukaryota</taxon>
        <taxon>Viridiplantae</taxon>
        <taxon>Streptophyta</taxon>
        <taxon>Embryophyta</taxon>
        <taxon>Tracheophyta</taxon>
        <taxon>Spermatophyta</taxon>
        <taxon>Magnoliopsida</taxon>
        <taxon>Liliopsida</taxon>
        <taxon>Araceae</taxon>
        <taxon>Aroideae</taxon>
        <taxon>Colocasieae</taxon>
        <taxon>Colocasia</taxon>
    </lineage>
</organism>